<feature type="non-terminal residue" evidence="2">
    <location>
        <position position="36"/>
    </location>
</feature>
<evidence type="ECO:0000256" key="1">
    <source>
        <dbReference type="SAM" id="MobiDB-lite"/>
    </source>
</evidence>
<sequence>RNFRCRSCSSARARASPTWRRSTPGTSWSRCWRRST</sequence>
<organism evidence="2">
    <name type="scientific">marine metagenome</name>
    <dbReference type="NCBI Taxonomy" id="408172"/>
    <lineage>
        <taxon>unclassified sequences</taxon>
        <taxon>metagenomes</taxon>
        <taxon>ecological metagenomes</taxon>
    </lineage>
</organism>
<dbReference type="EMBL" id="UINC01088888">
    <property type="protein sequence ID" value="SVC39501.1"/>
    <property type="molecule type" value="Genomic_DNA"/>
</dbReference>
<evidence type="ECO:0000313" key="2">
    <source>
        <dbReference type="EMBL" id="SVC39501.1"/>
    </source>
</evidence>
<feature type="compositionally biased region" description="Polar residues" evidence="1">
    <location>
        <begin position="19"/>
        <end position="29"/>
    </location>
</feature>
<gene>
    <name evidence="2" type="ORF">METZ01_LOCUS292355</name>
</gene>
<accession>A0A382LX70</accession>
<dbReference type="AlphaFoldDB" id="A0A382LX70"/>
<reference evidence="2" key="1">
    <citation type="submission" date="2018-05" db="EMBL/GenBank/DDBJ databases">
        <authorList>
            <person name="Lanie J.A."/>
            <person name="Ng W.-L."/>
            <person name="Kazmierczak K.M."/>
            <person name="Andrzejewski T.M."/>
            <person name="Davidsen T.M."/>
            <person name="Wayne K.J."/>
            <person name="Tettelin H."/>
            <person name="Glass J.I."/>
            <person name="Rusch D."/>
            <person name="Podicherti R."/>
            <person name="Tsui H.-C.T."/>
            <person name="Winkler M.E."/>
        </authorList>
    </citation>
    <scope>NUCLEOTIDE SEQUENCE</scope>
</reference>
<feature type="region of interest" description="Disordered" evidence="1">
    <location>
        <begin position="17"/>
        <end position="36"/>
    </location>
</feature>
<proteinExistence type="predicted"/>
<protein>
    <submittedName>
        <fullName evidence="2">Uncharacterized protein</fullName>
    </submittedName>
</protein>
<feature type="non-terminal residue" evidence="2">
    <location>
        <position position="1"/>
    </location>
</feature>
<name>A0A382LX70_9ZZZZ</name>